<dbReference type="PROSITE" id="PS51767">
    <property type="entry name" value="PEPTIDASE_A1"/>
    <property type="match status" value="1"/>
</dbReference>
<dbReference type="InterPro" id="IPR001461">
    <property type="entry name" value="Aspartic_peptidase_A1"/>
</dbReference>
<evidence type="ECO:0000256" key="4">
    <source>
        <dbReference type="ARBA" id="ARBA00022833"/>
    </source>
</evidence>
<keyword evidence="4 5" id="KW-0862">Zinc</keyword>
<comment type="caution">
    <text evidence="8">The sequence shown here is derived from an EMBL/GenBank/DDBJ whole genome shotgun (WGS) entry which is preliminary data.</text>
</comment>
<dbReference type="GO" id="GO:0005764">
    <property type="term" value="C:lysosome"/>
    <property type="evidence" value="ECO:0007669"/>
    <property type="project" value="TreeGrafter"/>
</dbReference>
<keyword evidence="9" id="KW-1185">Reference proteome</keyword>
<evidence type="ECO:0000313" key="9">
    <source>
        <dbReference type="Proteomes" id="UP001175271"/>
    </source>
</evidence>
<feature type="domain" description="TAZ-type" evidence="6">
    <location>
        <begin position="8"/>
        <end position="86"/>
    </location>
</feature>
<dbReference type="PROSITE" id="PS50134">
    <property type="entry name" value="ZF_TAZ"/>
    <property type="match status" value="1"/>
</dbReference>
<name>A0AA39ISU5_9BILA</name>
<dbReference type="Pfam" id="PF02135">
    <property type="entry name" value="zf-TAZ"/>
    <property type="match status" value="1"/>
</dbReference>
<evidence type="ECO:0000313" key="8">
    <source>
        <dbReference type="EMBL" id="KAK0428413.1"/>
    </source>
</evidence>
<dbReference type="InterPro" id="IPR033121">
    <property type="entry name" value="PEPTIDASE_A1"/>
</dbReference>
<gene>
    <name evidence="8" type="ORF">QR680_010789</name>
</gene>
<dbReference type="GO" id="GO:0004190">
    <property type="term" value="F:aspartic-type endopeptidase activity"/>
    <property type="evidence" value="ECO:0007669"/>
    <property type="project" value="InterPro"/>
</dbReference>
<organism evidence="8 9">
    <name type="scientific">Steinernema hermaphroditum</name>
    <dbReference type="NCBI Taxonomy" id="289476"/>
    <lineage>
        <taxon>Eukaryota</taxon>
        <taxon>Metazoa</taxon>
        <taxon>Ecdysozoa</taxon>
        <taxon>Nematoda</taxon>
        <taxon>Chromadorea</taxon>
        <taxon>Rhabditida</taxon>
        <taxon>Tylenchina</taxon>
        <taxon>Panagrolaimomorpha</taxon>
        <taxon>Strongyloidoidea</taxon>
        <taxon>Steinernematidae</taxon>
        <taxon>Steinernema</taxon>
    </lineage>
</organism>
<dbReference type="Proteomes" id="UP001175271">
    <property type="component" value="Unassembled WGS sequence"/>
</dbReference>
<keyword evidence="2 5" id="KW-0479">Metal-binding</keyword>
<dbReference type="PANTHER" id="PTHR47966">
    <property type="entry name" value="BETA-SITE APP-CLEAVING ENZYME, ISOFORM A-RELATED"/>
    <property type="match status" value="1"/>
</dbReference>
<dbReference type="GO" id="GO:0006508">
    <property type="term" value="P:proteolysis"/>
    <property type="evidence" value="ECO:0007669"/>
    <property type="project" value="InterPro"/>
</dbReference>
<evidence type="ECO:0000256" key="5">
    <source>
        <dbReference type="PROSITE-ProRule" id="PRU00203"/>
    </source>
</evidence>
<evidence type="ECO:0000256" key="2">
    <source>
        <dbReference type="ARBA" id="ARBA00022723"/>
    </source>
</evidence>
<feature type="zinc finger region" description="TAZ-type" evidence="5">
    <location>
        <begin position="8"/>
        <end position="86"/>
    </location>
</feature>
<feature type="domain" description="Peptidase A1" evidence="7">
    <location>
        <begin position="398"/>
        <end position="688"/>
    </location>
</feature>
<dbReference type="SMART" id="SM00551">
    <property type="entry name" value="ZnF_TAZ"/>
    <property type="match status" value="1"/>
</dbReference>
<dbReference type="AlphaFoldDB" id="A0AA39ISU5"/>
<evidence type="ECO:0000256" key="3">
    <source>
        <dbReference type="ARBA" id="ARBA00022771"/>
    </source>
</evidence>
<evidence type="ECO:0008006" key="10">
    <source>
        <dbReference type="Google" id="ProtNLM"/>
    </source>
</evidence>
<evidence type="ECO:0000259" key="6">
    <source>
        <dbReference type="PROSITE" id="PS50134"/>
    </source>
</evidence>
<accession>A0AA39ISU5</accession>
<dbReference type="Gene3D" id="1.20.1020.10">
    <property type="entry name" value="TAZ domain"/>
    <property type="match status" value="1"/>
</dbReference>
<dbReference type="Pfam" id="PF00026">
    <property type="entry name" value="Asp"/>
    <property type="match status" value="1"/>
</dbReference>
<keyword evidence="3 5" id="KW-0863">Zinc-finger</keyword>
<proteinExistence type="inferred from homology"/>
<dbReference type="GO" id="GO:0008270">
    <property type="term" value="F:zinc ion binding"/>
    <property type="evidence" value="ECO:0007669"/>
    <property type="project" value="UniProtKB-KW"/>
</dbReference>
<evidence type="ECO:0000256" key="1">
    <source>
        <dbReference type="ARBA" id="ARBA00007447"/>
    </source>
</evidence>
<dbReference type="EMBL" id="JAUCMV010000001">
    <property type="protein sequence ID" value="KAK0428413.1"/>
    <property type="molecule type" value="Genomic_DNA"/>
</dbReference>
<protein>
    <recommendedName>
        <fullName evidence="10">TAZ-type domain-containing protein</fullName>
    </recommendedName>
</protein>
<dbReference type="Gene3D" id="2.40.70.10">
    <property type="entry name" value="Acid Proteases"/>
    <property type="match status" value="1"/>
</dbReference>
<sequence>MASSSSTRPKPKTRNEQLIDLLSHAWSCKKPTCTDYCRRMKEITAHVHHCPDPSNCKTCQQLFDLGSNHALNCRKFLCKVPLCVPIRDKFEEERADRREVPWSMEAITRITLGPHDQVEEIFHMALPYIAYEDDSSLNIETLPQPSYTNILEKIYASNRQFTCLDLQYVSDINTEDSIRVADKKLSRYLRSPCARYHLKKRLNHGIRLPLPVNGDEESKSETNEEIVEKMKKNSYFRITRISRVVYAILLAAWLGAVQPGILSLHGKYCSLSITGINDSVSMKCSNEYCLKSKFENGTKIRQCGCYSDEAKKVVNTFFQKHNRSIPAHIQDIMAEKSCRCEKTIKKRKQYLGYKQECEHGSKFPKSAPLLSGVFQLDLDTRKAQEAMYHHPAEDFGLLSTVVFVGRLVPIEAGFNLDTVSGDLEMHLCPSTNVTESMEPCYKYQYSPTYIPVDENTAMETFQGDNVDDKTMYNLTFVKSSYERGNNLGFGRAAMRKYPQDTFYPDAYFHQKPCLRRFRMSIARDGCEGGFTWGAICDEWMDYPTYMVPVTSDKYWQFAIYGFTLGNLTVYLNSDAVVASSRAYIGMPKKYLDILVKQVGAEWDDEYDAYTVWCFLNQPDFEVHLDNVKLKITPDLYIYTWQYLPNGKCVLNFEDSALYGFGPEWYFGLPLFASYCIGFDYDFGMLSFLYNDWVAGNTNCHAP</sequence>
<dbReference type="InterPro" id="IPR000197">
    <property type="entry name" value="Znf_TAZ"/>
</dbReference>
<comment type="similarity">
    <text evidence="1">Belongs to the peptidase A1 family.</text>
</comment>
<reference evidence="8" key="1">
    <citation type="submission" date="2023-06" db="EMBL/GenBank/DDBJ databases">
        <title>Genomic analysis of the entomopathogenic nematode Steinernema hermaphroditum.</title>
        <authorList>
            <person name="Schwarz E.M."/>
            <person name="Heppert J.K."/>
            <person name="Baniya A."/>
            <person name="Schwartz H.T."/>
            <person name="Tan C.-H."/>
            <person name="Antoshechkin I."/>
            <person name="Sternberg P.W."/>
            <person name="Goodrich-Blair H."/>
            <person name="Dillman A.R."/>
        </authorList>
    </citation>
    <scope>NUCLEOTIDE SEQUENCE</scope>
    <source>
        <strain evidence="8">PS9179</strain>
        <tissue evidence="8">Whole animal</tissue>
    </source>
</reference>
<evidence type="ECO:0000259" key="7">
    <source>
        <dbReference type="PROSITE" id="PS51767"/>
    </source>
</evidence>
<dbReference type="SUPFAM" id="SSF57933">
    <property type="entry name" value="TAZ domain"/>
    <property type="match status" value="1"/>
</dbReference>
<dbReference type="PANTHER" id="PTHR47966:SF51">
    <property type="entry name" value="BETA-SITE APP-CLEAVING ENZYME, ISOFORM A-RELATED"/>
    <property type="match status" value="1"/>
</dbReference>
<dbReference type="InterPro" id="IPR021109">
    <property type="entry name" value="Peptidase_aspartic_dom_sf"/>
</dbReference>
<dbReference type="SUPFAM" id="SSF50630">
    <property type="entry name" value="Acid proteases"/>
    <property type="match status" value="1"/>
</dbReference>
<dbReference type="InterPro" id="IPR035898">
    <property type="entry name" value="TAZ_dom_sf"/>
</dbReference>